<dbReference type="PANTHER" id="PTHR28158:SF1">
    <property type="entry name" value="SMALL RIBOSOMAL SUBUNIT PROTEIN MS45"/>
    <property type="match status" value="1"/>
</dbReference>
<dbReference type="InterPro" id="IPR021036">
    <property type="entry name" value="Ribosomal_mS45"/>
</dbReference>
<feature type="region of interest" description="Disordered" evidence="1">
    <location>
        <begin position="195"/>
        <end position="222"/>
    </location>
</feature>
<dbReference type="EMBL" id="JANIEX010000043">
    <property type="protein sequence ID" value="KAJ3575228.1"/>
    <property type="molecule type" value="Genomic_DNA"/>
</dbReference>
<evidence type="ECO:0008006" key="4">
    <source>
        <dbReference type="Google" id="ProtNLM"/>
    </source>
</evidence>
<dbReference type="Proteomes" id="UP001213000">
    <property type="component" value="Unassembled WGS sequence"/>
</dbReference>
<accession>A0AAD5W1D4</accession>
<reference evidence="2" key="1">
    <citation type="submission" date="2022-07" db="EMBL/GenBank/DDBJ databases">
        <title>Genome Sequence of Leucocoprinus birnbaumii.</title>
        <authorList>
            <person name="Buettner E."/>
        </authorList>
    </citation>
    <scope>NUCLEOTIDE SEQUENCE</scope>
    <source>
        <strain evidence="2">VT141</strain>
    </source>
</reference>
<feature type="region of interest" description="Disordered" evidence="1">
    <location>
        <begin position="62"/>
        <end position="84"/>
    </location>
</feature>
<keyword evidence="3" id="KW-1185">Reference proteome</keyword>
<sequence>MFSLLQRSSRFPVAPRPYLRVHISTASRRDISSTSIQWSSFSPEPPTPEEEAAIEANSLENDLMNEQETPEEGRKEGRSHEQEMTYEKFLSTTGAKFRLAKPNNWLGGDVPFPMNPSFKPPPPLSDALRQQIYNEYMQDPVENSVRILSQRYSLSLKRIDAILRLKGLEHSWYQGKPIQYGFQRGMEKLLGAKSHTTTENLEGPRWDATEADNLEQDENRDAQRRRYQRHYWESVPDDGREPIVPASLEHAKKLAQKLVKYEEYQKSHHPLLKPRSTSKEYIASPPKYQNIQQEGRPALEIRDVGGKFLDLGDSVKRITVAERRAREKQKKRTASTVRS</sequence>
<organism evidence="2 3">
    <name type="scientific">Leucocoprinus birnbaumii</name>
    <dbReference type="NCBI Taxonomy" id="56174"/>
    <lineage>
        <taxon>Eukaryota</taxon>
        <taxon>Fungi</taxon>
        <taxon>Dikarya</taxon>
        <taxon>Basidiomycota</taxon>
        <taxon>Agaricomycotina</taxon>
        <taxon>Agaricomycetes</taxon>
        <taxon>Agaricomycetidae</taxon>
        <taxon>Agaricales</taxon>
        <taxon>Agaricineae</taxon>
        <taxon>Agaricaceae</taxon>
        <taxon>Leucocoprinus</taxon>
    </lineage>
</organism>
<gene>
    <name evidence="2" type="ORF">NP233_g1224</name>
</gene>
<dbReference type="GO" id="GO:0005763">
    <property type="term" value="C:mitochondrial small ribosomal subunit"/>
    <property type="evidence" value="ECO:0007669"/>
    <property type="project" value="TreeGrafter"/>
</dbReference>
<dbReference type="GO" id="GO:0032543">
    <property type="term" value="P:mitochondrial translation"/>
    <property type="evidence" value="ECO:0007669"/>
    <property type="project" value="TreeGrafter"/>
</dbReference>
<dbReference type="Pfam" id="PF12298">
    <property type="entry name" value="Bot1p"/>
    <property type="match status" value="1"/>
</dbReference>
<protein>
    <recommendedName>
        <fullName evidence="4">Eukaryotic mitochondrial regulator protein-domain-containing protein</fullName>
    </recommendedName>
</protein>
<feature type="compositionally biased region" description="Basic and acidic residues" evidence="1">
    <location>
        <begin position="71"/>
        <end position="84"/>
    </location>
</feature>
<dbReference type="PANTHER" id="PTHR28158">
    <property type="entry name" value="37S RIBOSOMAL PROTEIN S35, MITOCHONDRIAL"/>
    <property type="match status" value="1"/>
</dbReference>
<evidence type="ECO:0000256" key="1">
    <source>
        <dbReference type="SAM" id="MobiDB-lite"/>
    </source>
</evidence>
<dbReference type="AlphaFoldDB" id="A0AAD5W1D4"/>
<proteinExistence type="predicted"/>
<evidence type="ECO:0000313" key="3">
    <source>
        <dbReference type="Proteomes" id="UP001213000"/>
    </source>
</evidence>
<dbReference type="GO" id="GO:0003735">
    <property type="term" value="F:structural constituent of ribosome"/>
    <property type="evidence" value="ECO:0007669"/>
    <property type="project" value="TreeGrafter"/>
</dbReference>
<evidence type="ECO:0000313" key="2">
    <source>
        <dbReference type="EMBL" id="KAJ3575228.1"/>
    </source>
</evidence>
<comment type="caution">
    <text evidence="2">The sequence shown here is derived from an EMBL/GenBank/DDBJ whole genome shotgun (WGS) entry which is preliminary data.</text>
</comment>
<name>A0AAD5W1D4_9AGAR</name>